<organism evidence="1 2">
    <name type="scientific">Leishmania naiffi</name>
    <dbReference type="NCBI Taxonomy" id="5678"/>
    <lineage>
        <taxon>Eukaryota</taxon>
        <taxon>Discoba</taxon>
        <taxon>Euglenozoa</taxon>
        <taxon>Kinetoplastea</taxon>
        <taxon>Metakinetoplastina</taxon>
        <taxon>Trypanosomatida</taxon>
        <taxon>Trypanosomatidae</taxon>
        <taxon>Leishmaniinae</taxon>
        <taxon>Leishmania</taxon>
        <taxon>Leishmania naiffi species complex</taxon>
    </lineage>
</organism>
<gene>
    <name evidence="1" type="ORF">Q4I28_005613</name>
</gene>
<accession>A0AAW3BHG8</accession>
<comment type="caution">
    <text evidence="1">The sequence shown here is derived from an EMBL/GenBank/DDBJ whole genome shotgun (WGS) entry which is preliminary data.</text>
</comment>
<dbReference type="Proteomes" id="UP001501274">
    <property type="component" value="Unassembled WGS sequence"/>
</dbReference>
<protein>
    <submittedName>
        <fullName evidence="1">Uncharacterized protein</fullName>
    </submittedName>
</protein>
<evidence type="ECO:0000313" key="2">
    <source>
        <dbReference type="Proteomes" id="UP001501274"/>
    </source>
</evidence>
<sequence>MLDALHGTEGQLVGDRKFTRFSCRDGRWTATACAAAAEPFVPIDLETAIDCLNVSRKAYAVHESCGDEFIHTDIQVGAMEVPRAALRLAECLAMKLLSLCFRPPPHTGHVLTDSTEDDAAAAAISPTSGDDMAPLLCERRAPLCPFPAPVPPSATVAFSEARAAQADPAAVTAPHHRSSSIAGVGFW</sequence>
<name>A0AAW3BHG8_9TRYP</name>
<proteinExistence type="predicted"/>
<reference evidence="1 2" key="1">
    <citation type="submission" date="2024-02" db="EMBL/GenBank/DDBJ databases">
        <title>FIRST GENOME SEQUENCES OF Leishmania (Viannia) shawi, Leishmania (Viannia) lindenbergi AND Leishmania (Viannia) utingensis.</title>
        <authorList>
            <person name="Resadore F."/>
            <person name="Custodio M.G.F."/>
            <person name="Boite M.C."/>
            <person name="Cupolillo E."/>
            <person name="Ferreira G.E.M."/>
        </authorList>
    </citation>
    <scope>NUCLEOTIDE SEQUENCE [LARGE SCALE GENOMIC DNA]</scope>
    <source>
        <strain evidence="1 2">MDAS/BR/1979/M5533</strain>
    </source>
</reference>
<evidence type="ECO:0000313" key="1">
    <source>
        <dbReference type="EMBL" id="KAL0521417.1"/>
    </source>
</evidence>
<keyword evidence="2" id="KW-1185">Reference proteome</keyword>
<dbReference type="AlphaFoldDB" id="A0AAW3BHG8"/>
<dbReference type="EMBL" id="JBAMZN010000031">
    <property type="protein sequence ID" value="KAL0521417.1"/>
    <property type="molecule type" value="Genomic_DNA"/>
</dbReference>